<evidence type="ECO:0000256" key="2">
    <source>
        <dbReference type="ARBA" id="ARBA00006285"/>
    </source>
</evidence>
<comment type="similarity">
    <text evidence="2">Belongs to the glycosyl hydrolase 20 family.</text>
</comment>
<dbReference type="AlphaFoldDB" id="A0A1I7X3E5"/>
<feature type="domain" description="Glycoside hydrolase family 20 catalytic" evidence="5">
    <location>
        <begin position="14"/>
        <end position="106"/>
    </location>
</feature>
<evidence type="ECO:0000256" key="1">
    <source>
        <dbReference type="ARBA" id="ARBA00001231"/>
    </source>
</evidence>
<evidence type="ECO:0000313" key="6">
    <source>
        <dbReference type="Proteomes" id="UP000095283"/>
    </source>
</evidence>
<dbReference type="GO" id="GO:0004563">
    <property type="term" value="F:beta-N-acetylhexosaminidase activity"/>
    <property type="evidence" value="ECO:0007669"/>
    <property type="project" value="UniProtKB-EC"/>
</dbReference>
<dbReference type="WBParaSite" id="Hba_11993">
    <property type="protein sequence ID" value="Hba_11993"/>
    <property type="gene ID" value="Hba_11993"/>
</dbReference>
<proteinExistence type="inferred from homology"/>
<dbReference type="SUPFAM" id="SSF51445">
    <property type="entry name" value="(Trans)glycosidases"/>
    <property type="match status" value="1"/>
</dbReference>
<protein>
    <recommendedName>
        <fullName evidence="3">beta-N-acetylhexosaminidase</fullName>
        <ecNumber evidence="3">3.2.1.52</ecNumber>
    </recommendedName>
</protein>
<dbReference type="Proteomes" id="UP000095283">
    <property type="component" value="Unplaced"/>
</dbReference>
<dbReference type="InterPro" id="IPR015883">
    <property type="entry name" value="Glyco_hydro_20_cat"/>
</dbReference>
<dbReference type="PANTHER" id="PTHR21040:SF4">
    <property type="entry name" value="BETA-N-ACETYLHEXOSAMINIDASE"/>
    <property type="match status" value="1"/>
</dbReference>
<dbReference type="Pfam" id="PF00728">
    <property type="entry name" value="Glyco_hydro_20"/>
    <property type="match status" value="1"/>
</dbReference>
<organism evidence="6 7">
    <name type="scientific">Heterorhabditis bacteriophora</name>
    <name type="common">Entomopathogenic nematode worm</name>
    <dbReference type="NCBI Taxonomy" id="37862"/>
    <lineage>
        <taxon>Eukaryota</taxon>
        <taxon>Metazoa</taxon>
        <taxon>Ecdysozoa</taxon>
        <taxon>Nematoda</taxon>
        <taxon>Chromadorea</taxon>
        <taxon>Rhabditida</taxon>
        <taxon>Rhabditina</taxon>
        <taxon>Rhabditomorpha</taxon>
        <taxon>Strongyloidea</taxon>
        <taxon>Heterorhabditidae</taxon>
        <taxon>Heterorhabditis</taxon>
    </lineage>
</organism>
<evidence type="ECO:0000259" key="5">
    <source>
        <dbReference type="Pfam" id="PF00728"/>
    </source>
</evidence>
<keyword evidence="6" id="KW-1185">Reference proteome</keyword>
<evidence type="ECO:0000256" key="3">
    <source>
        <dbReference type="ARBA" id="ARBA00012663"/>
    </source>
</evidence>
<sequence>MFPWIGEIEIVRNTDVYSLTDVKTILNEARKLNLDVIPLVQTFGHLEWLLKFEEFRKFRENDTYPQVLCLGDEDAVAIVKEALKQVIDVHKEYGIPFFHIGADEAFEVLLNIILLKLADFYPIKFRILVWHDMLKDFDGLIIKKLGLGELVEPVVWDYSENIVTMNGESR</sequence>
<dbReference type="EC" id="3.2.1.52" evidence="3"/>
<dbReference type="InterPro" id="IPR017853">
    <property type="entry name" value="GH"/>
</dbReference>
<dbReference type="GO" id="GO:0005975">
    <property type="term" value="P:carbohydrate metabolic process"/>
    <property type="evidence" value="ECO:0007669"/>
    <property type="project" value="InterPro"/>
</dbReference>
<dbReference type="Gene3D" id="3.20.20.80">
    <property type="entry name" value="Glycosidases"/>
    <property type="match status" value="1"/>
</dbReference>
<keyword evidence="4" id="KW-0378">Hydrolase</keyword>
<name>A0A1I7X3E5_HETBA</name>
<dbReference type="InterPro" id="IPR038901">
    <property type="entry name" value="HEXDC-like"/>
</dbReference>
<accession>A0A1I7X3E5</accession>
<reference evidence="7" key="1">
    <citation type="submission" date="2016-11" db="UniProtKB">
        <authorList>
            <consortium name="WormBaseParasite"/>
        </authorList>
    </citation>
    <scope>IDENTIFICATION</scope>
</reference>
<evidence type="ECO:0000313" key="7">
    <source>
        <dbReference type="WBParaSite" id="Hba_11993"/>
    </source>
</evidence>
<dbReference type="PANTHER" id="PTHR21040">
    <property type="entry name" value="BCDNA.GH04120"/>
    <property type="match status" value="1"/>
</dbReference>
<evidence type="ECO:0000256" key="4">
    <source>
        <dbReference type="ARBA" id="ARBA00022801"/>
    </source>
</evidence>
<comment type="catalytic activity">
    <reaction evidence="1">
        <text>Hydrolysis of terminal non-reducing N-acetyl-D-hexosamine residues in N-acetyl-beta-D-hexosaminides.</text>
        <dbReference type="EC" id="3.2.1.52"/>
    </reaction>
</comment>